<dbReference type="Gene3D" id="3.20.20.60">
    <property type="entry name" value="Phosphoenolpyruvate-binding domains"/>
    <property type="match status" value="1"/>
</dbReference>
<comment type="subcellular location">
    <subcellularLocation>
        <location evidence="7">Cytoplasm</location>
    </subcellularLocation>
</comment>
<protein>
    <recommendedName>
        <fullName evidence="7">3-methyl-2-oxobutanoate hydroxymethyltransferase</fullName>
        <ecNumber evidence="7">2.1.2.11</ecNumber>
    </recommendedName>
    <alternativeName>
        <fullName evidence="7">Ketopantoate hydroxymethyltransferase</fullName>
        <shortName evidence="7">KPHMT</shortName>
    </alternativeName>
</protein>
<feature type="binding site" evidence="7 10">
    <location>
        <position position="44"/>
    </location>
    <ligand>
        <name>Mg(2+)</name>
        <dbReference type="ChEBI" id="CHEBI:18420"/>
    </ligand>
</feature>
<comment type="function">
    <text evidence="6 7">Catalyzes the reversible reaction in which hydroxymethyl group from 5,10-methylenetetrahydrofolate is transferred onto alpha-ketoisovalerate to form ketopantoate.</text>
</comment>
<dbReference type="GO" id="GO:0003864">
    <property type="term" value="F:3-methyl-2-oxobutanoate hydroxymethyltransferase activity"/>
    <property type="evidence" value="ECO:0007669"/>
    <property type="project" value="UniProtKB-UniRule"/>
</dbReference>
<comment type="cofactor">
    <cofactor evidence="7 10">
        <name>Mg(2+)</name>
        <dbReference type="ChEBI" id="CHEBI:18420"/>
    </cofactor>
    <text evidence="7 10">Binds 1 Mg(2+) ion per subunit.</text>
</comment>
<dbReference type="RefSeq" id="WP_081660270.1">
    <property type="nucleotide sequence ID" value="NZ_FMWK01000014.1"/>
</dbReference>
<keyword evidence="7" id="KW-0963">Cytoplasm</keyword>
<dbReference type="GO" id="GO:0005737">
    <property type="term" value="C:cytoplasm"/>
    <property type="evidence" value="ECO:0007669"/>
    <property type="project" value="UniProtKB-SubCell"/>
</dbReference>
<comment type="similarity">
    <text evidence="2 7">Belongs to the PanB family.</text>
</comment>
<dbReference type="AlphaFoldDB" id="A0A1G5S278"/>
<dbReference type="Pfam" id="PF02548">
    <property type="entry name" value="Pantoate_transf"/>
    <property type="match status" value="1"/>
</dbReference>
<feature type="binding site" evidence="7 10">
    <location>
        <position position="115"/>
    </location>
    <ligand>
        <name>Mg(2+)</name>
        <dbReference type="ChEBI" id="CHEBI:18420"/>
    </ligand>
</feature>
<feature type="binding site" evidence="7 10">
    <location>
        <position position="83"/>
    </location>
    <ligand>
        <name>Mg(2+)</name>
        <dbReference type="ChEBI" id="CHEBI:18420"/>
    </ligand>
</feature>
<feature type="active site" description="Proton acceptor" evidence="7 8">
    <location>
        <position position="182"/>
    </location>
</feature>
<keyword evidence="7 10" id="KW-0479">Metal-binding</keyword>
<keyword evidence="4 7" id="KW-0566">Pantothenate biosynthesis</keyword>
<dbReference type="SUPFAM" id="SSF51621">
    <property type="entry name" value="Phosphoenolpyruvate/pyruvate domain"/>
    <property type="match status" value="1"/>
</dbReference>
<evidence type="ECO:0000256" key="5">
    <source>
        <dbReference type="ARBA" id="ARBA00022679"/>
    </source>
</evidence>
<dbReference type="GO" id="GO:0032259">
    <property type="term" value="P:methylation"/>
    <property type="evidence" value="ECO:0007669"/>
    <property type="project" value="UniProtKB-KW"/>
</dbReference>
<feature type="binding site" evidence="7 9">
    <location>
        <begin position="44"/>
        <end position="45"/>
    </location>
    <ligand>
        <name>3-methyl-2-oxobutanoate</name>
        <dbReference type="ChEBI" id="CHEBI:11851"/>
    </ligand>
</feature>
<evidence type="ECO:0000256" key="10">
    <source>
        <dbReference type="PIRSR" id="PIRSR000388-3"/>
    </source>
</evidence>
<dbReference type="GO" id="GO:0000287">
    <property type="term" value="F:magnesium ion binding"/>
    <property type="evidence" value="ECO:0007669"/>
    <property type="project" value="TreeGrafter"/>
</dbReference>
<dbReference type="FunFam" id="3.20.20.60:FF:000003">
    <property type="entry name" value="3-methyl-2-oxobutanoate hydroxymethyltransferase"/>
    <property type="match status" value="1"/>
</dbReference>
<evidence type="ECO:0000313" key="12">
    <source>
        <dbReference type="Proteomes" id="UP000199428"/>
    </source>
</evidence>
<evidence type="ECO:0000256" key="7">
    <source>
        <dbReference type="HAMAP-Rule" id="MF_00156"/>
    </source>
</evidence>
<evidence type="ECO:0000256" key="6">
    <source>
        <dbReference type="ARBA" id="ARBA00056497"/>
    </source>
</evidence>
<keyword evidence="11" id="KW-0489">Methyltransferase</keyword>
<comment type="subunit">
    <text evidence="3 7">Homodecamer; pentamer of dimers.</text>
</comment>
<keyword evidence="5 7" id="KW-0808">Transferase</keyword>
<evidence type="ECO:0000313" key="11">
    <source>
        <dbReference type="EMBL" id="SCZ80495.1"/>
    </source>
</evidence>
<keyword evidence="7 10" id="KW-0460">Magnesium</keyword>
<evidence type="ECO:0000256" key="2">
    <source>
        <dbReference type="ARBA" id="ARBA00008676"/>
    </source>
</evidence>
<dbReference type="GO" id="GO:0015940">
    <property type="term" value="P:pantothenate biosynthetic process"/>
    <property type="evidence" value="ECO:0007669"/>
    <property type="project" value="UniProtKB-UniRule"/>
</dbReference>
<dbReference type="CDD" id="cd06557">
    <property type="entry name" value="KPHMT-like"/>
    <property type="match status" value="1"/>
</dbReference>
<proteinExistence type="inferred from homology"/>
<dbReference type="UniPathway" id="UPA00028">
    <property type="reaction ID" value="UER00003"/>
</dbReference>
<evidence type="ECO:0000256" key="3">
    <source>
        <dbReference type="ARBA" id="ARBA00011424"/>
    </source>
</evidence>
<dbReference type="NCBIfam" id="NF001452">
    <property type="entry name" value="PRK00311.1"/>
    <property type="match status" value="1"/>
</dbReference>
<dbReference type="PANTHER" id="PTHR20881:SF0">
    <property type="entry name" value="3-METHYL-2-OXOBUTANOATE HYDROXYMETHYLTRANSFERASE"/>
    <property type="match status" value="1"/>
</dbReference>
<comment type="pathway">
    <text evidence="1 7">Cofactor biosynthesis; (R)-pantothenate biosynthesis; (R)-pantoate from 3-methyl-2-oxobutanoate: step 1/2.</text>
</comment>
<dbReference type="PANTHER" id="PTHR20881">
    <property type="entry name" value="3-METHYL-2-OXOBUTANOATE HYDROXYMETHYLTRANSFERASE"/>
    <property type="match status" value="1"/>
</dbReference>
<dbReference type="InterPro" id="IPR015813">
    <property type="entry name" value="Pyrv/PenolPyrv_kinase-like_dom"/>
</dbReference>
<name>A0A1G5S278_PSEXY</name>
<sequence length="294" mass="32041">MKNTVTTLQQMKKDGEKISMLTCYDYSTACLMEESGINAILIGDSLGMTMMGYSDTLPVTVDDIIHHCASVSRGLKDTFLVADMPFMSYQTSVYDAVKNAGRLIKEGHAQAVKLEGGASVCEQIRAIVNADIPVVAHIGLTPQSINAFGGFKVQGKNVERAIQILKDAKAVEEAGAFMVTLECVPEELATLISQELTIPTIGIGAGNGCDGQVLVYQDMLGMFSGFKPKFVKHFANIGEEMKRAFKEYDSEVKSKAFPSAEHNFKIDSEVMEEVRKAAATKEFTVTLEDERVKA</sequence>
<evidence type="ECO:0000256" key="4">
    <source>
        <dbReference type="ARBA" id="ARBA00022655"/>
    </source>
</evidence>
<organism evidence="11 12">
    <name type="scientific">Pseudobutyrivibrio xylanivorans</name>
    <dbReference type="NCBI Taxonomy" id="185007"/>
    <lineage>
        <taxon>Bacteria</taxon>
        <taxon>Bacillati</taxon>
        <taxon>Bacillota</taxon>
        <taxon>Clostridia</taxon>
        <taxon>Lachnospirales</taxon>
        <taxon>Lachnospiraceae</taxon>
        <taxon>Pseudobutyrivibrio</taxon>
    </lineage>
</organism>
<comment type="catalytic activity">
    <reaction evidence="7">
        <text>(6R)-5,10-methylene-5,6,7,8-tetrahydrofolate + 3-methyl-2-oxobutanoate + H2O = 2-dehydropantoate + (6S)-5,6,7,8-tetrahydrofolate</text>
        <dbReference type="Rhea" id="RHEA:11824"/>
        <dbReference type="ChEBI" id="CHEBI:11561"/>
        <dbReference type="ChEBI" id="CHEBI:11851"/>
        <dbReference type="ChEBI" id="CHEBI:15377"/>
        <dbReference type="ChEBI" id="CHEBI:15636"/>
        <dbReference type="ChEBI" id="CHEBI:57453"/>
        <dbReference type="EC" id="2.1.2.11"/>
    </reaction>
</comment>
<dbReference type="EMBL" id="FMWK01000014">
    <property type="protein sequence ID" value="SCZ80495.1"/>
    <property type="molecule type" value="Genomic_DNA"/>
</dbReference>
<dbReference type="InterPro" id="IPR040442">
    <property type="entry name" value="Pyrv_kinase-like_dom_sf"/>
</dbReference>
<dbReference type="EC" id="2.1.2.11" evidence="7"/>
<reference evidence="11 12" key="1">
    <citation type="submission" date="2016-10" db="EMBL/GenBank/DDBJ databases">
        <authorList>
            <person name="de Groot N.N."/>
        </authorList>
    </citation>
    <scope>NUCLEOTIDE SEQUENCE [LARGE SCALE GENOMIC DNA]</scope>
    <source>
        <strain evidence="11 12">DSM 10317</strain>
    </source>
</reference>
<dbReference type="GO" id="GO:0008168">
    <property type="term" value="F:methyltransferase activity"/>
    <property type="evidence" value="ECO:0007669"/>
    <property type="project" value="UniProtKB-KW"/>
</dbReference>
<dbReference type="Proteomes" id="UP000199428">
    <property type="component" value="Unassembled WGS sequence"/>
</dbReference>
<dbReference type="PIRSF" id="PIRSF000388">
    <property type="entry name" value="Pantoate_hydroxy_MeTrfase"/>
    <property type="match status" value="1"/>
</dbReference>
<evidence type="ECO:0000256" key="9">
    <source>
        <dbReference type="PIRSR" id="PIRSR000388-2"/>
    </source>
</evidence>
<accession>A0A1G5S278</accession>
<dbReference type="HAMAP" id="MF_00156">
    <property type="entry name" value="PanB"/>
    <property type="match status" value="1"/>
</dbReference>
<evidence type="ECO:0000256" key="1">
    <source>
        <dbReference type="ARBA" id="ARBA00005033"/>
    </source>
</evidence>
<gene>
    <name evidence="7" type="primary">panB</name>
    <name evidence="11" type="ORF">SAMN02910350_02321</name>
</gene>
<feature type="binding site" evidence="7 9">
    <location>
        <position position="83"/>
    </location>
    <ligand>
        <name>3-methyl-2-oxobutanoate</name>
        <dbReference type="ChEBI" id="CHEBI:11851"/>
    </ligand>
</feature>
<dbReference type="NCBIfam" id="TIGR00222">
    <property type="entry name" value="panB"/>
    <property type="match status" value="1"/>
</dbReference>
<dbReference type="InterPro" id="IPR003700">
    <property type="entry name" value="Pantoate_hydroxy_MeTrfase"/>
</dbReference>
<feature type="binding site" evidence="7 9">
    <location>
        <position position="113"/>
    </location>
    <ligand>
        <name>3-methyl-2-oxobutanoate</name>
        <dbReference type="ChEBI" id="CHEBI:11851"/>
    </ligand>
</feature>
<evidence type="ECO:0000256" key="8">
    <source>
        <dbReference type="PIRSR" id="PIRSR000388-1"/>
    </source>
</evidence>